<comment type="caution">
    <text evidence="2">The sequence shown here is derived from an EMBL/GenBank/DDBJ whole genome shotgun (WGS) entry which is preliminary data.</text>
</comment>
<dbReference type="EMBL" id="JABWDU010000008">
    <property type="protein sequence ID" value="NVD42186.1"/>
    <property type="molecule type" value="Genomic_DNA"/>
</dbReference>
<reference evidence="2 3" key="1">
    <citation type="submission" date="2020-06" db="EMBL/GenBank/DDBJ databases">
        <authorList>
            <person name="Grouzdev D.S."/>
        </authorList>
    </citation>
    <scope>NUCLEOTIDE SEQUENCE [LARGE SCALE GENOMIC DNA]</scope>
    <source>
        <strain evidence="2 3">HO-A22</strain>
    </source>
</reference>
<evidence type="ECO:0000313" key="3">
    <source>
        <dbReference type="Proteomes" id="UP000520198"/>
    </source>
</evidence>
<feature type="chain" id="PRO_5030906150" evidence="1">
    <location>
        <begin position="22"/>
        <end position="168"/>
    </location>
</feature>
<dbReference type="Pfam" id="PF12915">
    <property type="entry name" value="DUF3833"/>
    <property type="match status" value="1"/>
</dbReference>
<sequence length="168" mass="19114">MRMVAIAFLVSIFAFPIFAQARDPVFSLERYFVGKSQATGSFTAINGVSRRFSVALLGRWNGETLTLREDFTFDDGARDTKTWRFRKTGPGEYLGSREDVVGSVPVRIEGRKARFSYVVYLDAARKNKVRFHDLMVLGDDGEVRNTALVTKYGLPVAWTNVTFRRSRR</sequence>
<name>A0A7Y6QAU7_9HYPH</name>
<dbReference type="RefSeq" id="WP_176355560.1">
    <property type="nucleotide sequence ID" value="NZ_JABWDU010000008.1"/>
</dbReference>
<protein>
    <submittedName>
        <fullName evidence="2">DUF3833 family protein</fullName>
    </submittedName>
</protein>
<dbReference type="AlphaFoldDB" id="A0A7Y6QAU7"/>
<gene>
    <name evidence="2" type="ORF">HT585_25275</name>
</gene>
<evidence type="ECO:0000256" key="1">
    <source>
        <dbReference type="SAM" id="SignalP"/>
    </source>
</evidence>
<keyword evidence="1" id="KW-0732">Signal</keyword>
<accession>A0A7Y6QAU7</accession>
<dbReference type="Proteomes" id="UP000520198">
    <property type="component" value="Unassembled WGS sequence"/>
</dbReference>
<feature type="signal peptide" evidence="1">
    <location>
        <begin position="1"/>
        <end position="21"/>
    </location>
</feature>
<evidence type="ECO:0000313" key="2">
    <source>
        <dbReference type="EMBL" id="NVD42186.1"/>
    </source>
</evidence>
<keyword evidence="3" id="KW-1185">Reference proteome</keyword>
<dbReference type="InterPro" id="IPR024409">
    <property type="entry name" value="DUF3833"/>
</dbReference>
<organism evidence="2 3">
    <name type="scientific">Ensifer oleiphilus</name>
    <dbReference type="NCBI Taxonomy" id="2742698"/>
    <lineage>
        <taxon>Bacteria</taxon>
        <taxon>Pseudomonadati</taxon>
        <taxon>Pseudomonadota</taxon>
        <taxon>Alphaproteobacteria</taxon>
        <taxon>Hyphomicrobiales</taxon>
        <taxon>Rhizobiaceae</taxon>
        <taxon>Sinorhizobium/Ensifer group</taxon>
        <taxon>Ensifer</taxon>
    </lineage>
</organism>
<proteinExistence type="predicted"/>